<dbReference type="EC" id="2.7.11.1" evidence="16"/>
<evidence type="ECO:0000256" key="5">
    <source>
        <dbReference type="ARBA" id="ARBA00022692"/>
    </source>
</evidence>
<dbReference type="Gene3D" id="1.10.510.10">
    <property type="entry name" value="Transferase(Phosphotransferase) domain 1"/>
    <property type="match status" value="1"/>
</dbReference>
<evidence type="ECO:0000256" key="11">
    <source>
        <dbReference type="ARBA" id="ARBA00023136"/>
    </source>
</evidence>
<keyword evidence="25" id="KW-1185">Reference proteome</keyword>
<proteinExistence type="inferred from homology"/>
<dbReference type="InterPro" id="IPR011009">
    <property type="entry name" value="Kinase-like_dom_sf"/>
</dbReference>
<keyword evidence="7 16" id="KW-0547">Nucleotide-binding</keyword>
<feature type="chain" id="PRO_5043383909" description="Receptor-like serine/threonine-protein kinase" evidence="19">
    <location>
        <begin position="24"/>
        <end position="835"/>
    </location>
</feature>
<dbReference type="CDD" id="cd00028">
    <property type="entry name" value="B_lectin"/>
    <property type="match status" value="1"/>
</dbReference>
<evidence type="ECO:0000256" key="16">
    <source>
        <dbReference type="PIRNR" id="PIRNR000641"/>
    </source>
</evidence>
<dbReference type="Proteomes" id="UP000825729">
    <property type="component" value="Unassembled WGS sequence"/>
</dbReference>
<feature type="domain" description="Protein kinase" evidence="20">
    <location>
        <begin position="517"/>
        <end position="795"/>
    </location>
</feature>
<dbReference type="SUPFAM" id="SSF56112">
    <property type="entry name" value="Protein kinase-like (PK-like)"/>
    <property type="match status" value="1"/>
</dbReference>
<dbReference type="InterPro" id="IPR003609">
    <property type="entry name" value="Pan_app"/>
</dbReference>
<keyword evidence="4 16" id="KW-0808">Transferase</keyword>
<evidence type="ECO:0000256" key="8">
    <source>
        <dbReference type="ARBA" id="ARBA00022777"/>
    </source>
</evidence>
<feature type="signal peptide" evidence="19">
    <location>
        <begin position="1"/>
        <end position="23"/>
    </location>
</feature>
<evidence type="ECO:0000256" key="15">
    <source>
        <dbReference type="ARBA" id="ARBA00048679"/>
    </source>
</evidence>
<dbReference type="Gene3D" id="3.30.200.20">
    <property type="entry name" value="Phosphorylase Kinase, domain 1"/>
    <property type="match status" value="1"/>
</dbReference>
<evidence type="ECO:0000256" key="10">
    <source>
        <dbReference type="ARBA" id="ARBA00022989"/>
    </source>
</evidence>
<comment type="caution">
    <text evidence="24">The sequence shown here is derived from an EMBL/GenBank/DDBJ whole genome shotgun (WGS) entry which is preliminary data.</text>
</comment>
<dbReference type="Pfam" id="PF00954">
    <property type="entry name" value="S_locus_glycop"/>
    <property type="match status" value="1"/>
</dbReference>
<evidence type="ECO:0000256" key="7">
    <source>
        <dbReference type="ARBA" id="ARBA00022741"/>
    </source>
</evidence>
<dbReference type="InterPro" id="IPR036426">
    <property type="entry name" value="Bulb-type_lectin_dom_sf"/>
</dbReference>
<feature type="transmembrane region" description="Helical" evidence="18">
    <location>
        <begin position="433"/>
        <end position="455"/>
    </location>
</feature>
<keyword evidence="8 16" id="KW-0418">Kinase</keyword>
<dbReference type="Pfam" id="PF12398">
    <property type="entry name" value="DUF3660"/>
    <property type="match status" value="1"/>
</dbReference>
<keyword evidence="5 18" id="KW-0812">Transmembrane</keyword>
<organism evidence="24 25">
    <name type="scientific">Aristolochia fimbriata</name>
    <name type="common">White veined hardy Dutchman's pipe vine</name>
    <dbReference type="NCBI Taxonomy" id="158543"/>
    <lineage>
        <taxon>Eukaryota</taxon>
        <taxon>Viridiplantae</taxon>
        <taxon>Streptophyta</taxon>
        <taxon>Embryophyta</taxon>
        <taxon>Tracheophyta</taxon>
        <taxon>Spermatophyta</taxon>
        <taxon>Magnoliopsida</taxon>
        <taxon>Magnoliidae</taxon>
        <taxon>Piperales</taxon>
        <taxon>Aristolochiaceae</taxon>
        <taxon>Aristolochia</taxon>
    </lineage>
</organism>
<dbReference type="GO" id="GO:0048544">
    <property type="term" value="P:recognition of pollen"/>
    <property type="evidence" value="ECO:0007669"/>
    <property type="project" value="InterPro"/>
</dbReference>
<dbReference type="SMART" id="SM00220">
    <property type="entry name" value="S_TKc"/>
    <property type="match status" value="1"/>
</dbReference>
<dbReference type="FunFam" id="2.90.10.10:FF:000001">
    <property type="entry name" value="G-type lectin S-receptor-like serine/threonine-protein kinase"/>
    <property type="match status" value="1"/>
</dbReference>
<keyword evidence="11 18" id="KW-0472">Membrane</keyword>
<dbReference type="GO" id="GO:0004674">
    <property type="term" value="F:protein serine/threonine kinase activity"/>
    <property type="evidence" value="ECO:0007669"/>
    <property type="project" value="UniProtKB-KW"/>
</dbReference>
<evidence type="ECO:0000259" key="20">
    <source>
        <dbReference type="PROSITE" id="PS50011"/>
    </source>
</evidence>
<evidence type="ECO:0000313" key="24">
    <source>
        <dbReference type="EMBL" id="KAG9454347.1"/>
    </source>
</evidence>
<evidence type="ECO:0000256" key="2">
    <source>
        <dbReference type="ARBA" id="ARBA00022475"/>
    </source>
</evidence>
<keyword evidence="6 19" id="KW-0732">Signal</keyword>
<dbReference type="InterPro" id="IPR000858">
    <property type="entry name" value="S_locus_glycoprot_dom"/>
</dbReference>
<dbReference type="InterPro" id="IPR021820">
    <property type="entry name" value="S-locus_recpt_kinase_C"/>
</dbReference>
<dbReference type="InterPro" id="IPR001245">
    <property type="entry name" value="Ser-Thr/Tyr_kinase_cat_dom"/>
</dbReference>
<keyword evidence="9 16" id="KW-0067">ATP-binding</keyword>
<reference evidence="24 25" key="1">
    <citation type="submission" date="2021-07" db="EMBL/GenBank/DDBJ databases">
        <title>The Aristolochia fimbriata genome: insights into angiosperm evolution, floral development and chemical biosynthesis.</title>
        <authorList>
            <person name="Jiao Y."/>
        </authorList>
    </citation>
    <scope>NUCLEOTIDE SEQUENCE [LARGE SCALE GENOMIC DNA]</scope>
    <source>
        <strain evidence="24">IBCAS-2021</strain>
        <tissue evidence="24">Leaf</tissue>
    </source>
</reference>
<name>A0AAV7F322_ARIFI</name>
<feature type="domain" description="Bulb-type lectin" evidence="22">
    <location>
        <begin position="24"/>
        <end position="144"/>
    </location>
</feature>
<evidence type="ECO:0000256" key="13">
    <source>
        <dbReference type="ARBA" id="ARBA00023180"/>
    </source>
</evidence>
<dbReference type="InterPro" id="IPR001480">
    <property type="entry name" value="Bulb-type_lectin_dom"/>
</dbReference>
<dbReference type="InterPro" id="IPR022126">
    <property type="entry name" value="S-locus_recpt_kinase"/>
</dbReference>
<dbReference type="GO" id="GO:0005524">
    <property type="term" value="F:ATP binding"/>
    <property type="evidence" value="ECO:0007669"/>
    <property type="project" value="UniProtKB-KW"/>
</dbReference>
<dbReference type="Pfam" id="PF08276">
    <property type="entry name" value="PAN_2"/>
    <property type="match status" value="1"/>
</dbReference>
<keyword evidence="3 16" id="KW-0723">Serine/threonine-protein kinase</keyword>
<dbReference type="PROSITE" id="PS50948">
    <property type="entry name" value="PAN"/>
    <property type="match status" value="1"/>
</dbReference>
<comment type="similarity">
    <text evidence="16">Belongs to the protein kinase superfamily. Ser/Thr protein kinase family.</text>
</comment>
<dbReference type="SUPFAM" id="SSF51110">
    <property type="entry name" value="alpha-D-mannose-specific plant lectins"/>
    <property type="match status" value="1"/>
</dbReference>
<dbReference type="SMART" id="SM00473">
    <property type="entry name" value="PAN_AP"/>
    <property type="match status" value="1"/>
</dbReference>
<keyword evidence="17" id="KW-0245">EGF-like domain</keyword>
<dbReference type="PROSITE" id="PS50026">
    <property type="entry name" value="EGF_3"/>
    <property type="match status" value="1"/>
</dbReference>
<gene>
    <name evidence="24" type="ORF">H6P81_007251</name>
</gene>
<evidence type="ECO:0000259" key="21">
    <source>
        <dbReference type="PROSITE" id="PS50026"/>
    </source>
</evidence>
<evidence type="ECO:0000256" key="3">
    <source>
        <dbReference type="ARBA" id="ARBA00022527"/>
    </source>
</evidence>
<dbReference type="Pfam" id="PF01453">
    <property type="entry name" value="B_lectin"/>
    <property type="match status" value="1"/>
</dbReference>
<dbReference type="FunFam" id="3.30.200.20:FF:000195">
    <property type="entry name" value="G-type lectin S-receptor-like serine/threonine-protein kinase"/>
    <property type="match status" value="1"/>
</dbReference>
<dbReference type="Gene3D" id="2.90.10.10">
    <property type="entry name" value="Bulb-type lectin domain"/>
    <property type="match status" value="1"/>
</dbReference>
<dbReference type="CDD" id="cd01098">
    <property type="entry name" value="PAN_AP_plant"/>
    <property type="match status" value="1"/>
</dbReference>
<feature type="domain" description="Apple" evidence="23">
    <location>
        <begin position="338"/>
        <end position="419"/>
    </location>
</feature>
<keyword evidence="2" id="KW-1003">Cell membrane</keyword>
<dbReference type="InterPro" id="IPR024171">
    <property type="entry name" value="SRK-like_kinase"/>
</dbReference>
<dbReference type="InterPro" id="IPR000742">
    <property type="entry name" value="EGF"/>
</dbReference>
<evidence type="ECO:0000256" key="14">
    <source>
        <dbReference type="ARBA" id="ARBA00047899"/>
    </source>
</evidence>
<evidence type="ECO:0000256" key="12">
    <source>
        <dbReference type="ARBA" id="ARBA00023157"/>
    </source>
</evidence>
<evidence type="ECO:0000256" key="18">
    <source>
        <dbReference type="SAM" id="Phobius"/>
    </source>
</evidence>
<dbReference type="PROSITE" id="PS50011">
    <property type="entry name" value="PROTEIN_KINASE_DOM"/>
    <property type="match status" value="1"/>
</dbReference>
<sequence>MAPGFTFLCFFCYLSFLPGISIAGDILTSAGSIEEDGSLVSSGGTFKLGFFKHERSENRYLGIWYDKISLQTVVWVANREKPLTDSSGVFKVGDQGNAIIVAGDGRLVWTSNHTEAKNPVIQLLENGNLVLREEDDDDPENLLWQSFDYPSDTLLPGMKLGYDKRTGMDRYIRSWKTSDDPSPGESIFRLDHHGMPEIYLSTGSIVKYRSGPWNGIRFSGVPEMKPAYIFNFNFVSNEREIYYEFDLVNKSLVSRLIVSPTGILQRFTWLPESRAWNPIWYAPKDQCDQYAVCGPFGVCDANGSPVCSCLKGFQPKSPQAWFLRDGTDGCVRRTPLACSKSDGFMKVKGMKLPDTDVAMVHEDMNLDDCEELCLQNCSCMGYASADIRGKGRGCVTWGGQLIDLRMYADSGQELYVRLAASELDGSRAKKRTAIILASTVIPALLLLVVGGIFLWKRKKKTLTRKETGIKERSQDLLLFDMVGSTSAGKERSQEHKKEDLELPLLDLSVVVAATNNFTDGNKLGEGGFGPVYKGKLGDDQEVAVKRLSKRSGQGLDEFKNEVTLIAKLQHRNLVRLLACCIEEEEKLLIYEYMPNKSLDFFIFDENKRVLLDWEKRFDIIMGIARGLLYLHQDSRFRIIHRDLKASNILLDSKMNPKISDFGMARIFGGDETEANTKRVVGTYGYMSPEYAMDGLFSVKSDVFSFGVLVLEIVSGKKNRGFYQTNSDLNLLALAWRLWKEGKGMELMDASIDFSCSTSTLLRCIQVGLLCVQERAEDRPKMSTVVLMLGSDNPTLPQPKQPGFCTVRSQPETGSFSSQQESCTINQVTVTTLDAR</sequence>
<dbReference type="PROSITE" id="PS50927">
    <property type="entry name" value="BULB_LECTIN"/>
    <property type="match status" value="1"/>
</dbReference>
<evidence type="ECO:0000256" key="19">
    <source>
        <dbReference type="SAM" id="SignalP"/>
    </source>
</evidence>
<evidence type="ECO:0000256" key="17">
    <source>
        <dbReference type="PROSITE-ProRule" id="PRU00076"/>
    </source>
</evidence>
<keyword evidence="12" id="KW-1015">Disulfide bond</keyword>
<dbReference type="CDD" id="cd14066">
    <property type="entry name" value="STKc_IRAK"/>
    <property type="match status" value="1"/>
</dbReference>
<dbReference type="PANTHER" id="PTHR27002">
    <property type="entry name" value="RECEPTOR-LIKE SERINE/THREONINE-PROTEIN KINASE SD1-8"/>
    <property type="match status" value="1"/>
</dbReference>
<dbReference type="AlphaFoldDB" id="A0AAV7F322"/>
<dbReference type="Pfam" id="PF11883">
    <property type="entry name" value="DUF3403"/>
    <property type="match status" value="1"/>
</dbReference>
<evidence type="ECO:0000313" key="25">
    <source>
        <dbReference type="Proteomes" id="UP000825729"/>
    </source>
</evidence>
<dbReference type="InterPro" id="IPR000719">
    <property type="entry name" value="Prot_kinase_dom"/>
</dbReference>
<evidence type="ECO:0000259" key="23">
    <source>
        <dbReference type="PROSITE" id="PS50948"/>
    </source>
</evidence>
<keyword evidence="13" id="KW-0325">Glycoprotein</keyword>
<comment type="catalytic activity">
    <reaction evidence="15 16">
        <text>L-seryl-[protein] + ATP = O-phospho-L-seryl-[protein] + ADP + H(+)</text>
        <dbReference type="Rhea" id="RHEA:17989"/>
        <dbReference type="Rhea" id="RHEA-COMP:9863"/>
        <dbReference type="Rhea" id="RHEA-COMP:11604"/>
        <dbReference type="ChEBI" id="CHEBI:15378"/>
        <dbReference type="ChEBI" id="CHEBI:29999"/>
        <dbReference type="ChEBI" id="CHEBI:30616"/>
        <dbReference type="ChEBI" id="CHEBI:83421"/>
        <dbReference type="ChEBI" id="CHEBI:456216"/>
        <dbReference type="EC" id="2.7.11.1"/>
    </reaction>
</comment>
<dbReference type="SMART" id="SM00108">
    <property type="entry name" value="B_lectin"/>
    <property type="match status" value="1"/>
</dbReference>
<keyword evidence="10 18" id="KW-1133">Transmembrane helix</keyword>
<dbReference type="FunFam" id="1.10.510.10:FF:000060">
    <property type="entry name" value="G-type lectin S-receptor-like serine/threonine-protein kinase"/>
    <property type="match status" value="1"/>
</dbReference>
<evidence type="ECO:0000256" key="1">
    <source>
        <dbReference type="ARBA" id="ARBA00004251"/>
    </source>
</evidence>
<evidence type="ECO:0000256" key="4">
    <source>
        <dbReference type="ARBA" id="ARBA00022679"/>
    </source>
</evidence>
<feature type="domain" description="EGF-like" evidence="21">
    <location>
        <begin position="283"/>
        <end position="319"/>
    </location>
</feature>
<protein>
    <recommendedName>
        <fullName evidence="16">Receptor-like serine/threonine-protein kinase</fullName>
        <ecNumber evidence="16">2.7.11.1</ecNumber>
    </recommendedName>
</protein>
<evidence type="ECO:0000256" key="9">
    <source>
        <dbReference type="ARBA" id="ARBA00022840"/>
    </source>
</evidence>
<comment type="caution">
    <text evidence="17">Lacks conserved residue(s) required for the propagation of feature annotation.</text>
</comment>
<dbReference type="EMBL" id="JAINDJ010000003">
    <property type="protein sequence ID" value="KAG9454347.1"/>
    <property type="molecule type" value="Genomic_DNA"/>
</dbReference>
<dbReference type="PANTHER" id="PTHR27002:SF851">
    <property type="entry name" value="G-TYPE LECTIN S-RECEPTOR-LIKE SERINE_THREONINE-PROTEIN KINASE SD1-1"/>
    <property type="match status" value="1"/>
</dbReference>
<dbReference type="PIRSF" id="PIRSF000641">
    <property type="entry name" value="SRK"/>
    <property type="match status" value="1"/>
</dbReference>
<dbReference type="InterPro" id="IPR008271">
    <property type="entry name" value="Ser/Thr_kinase_AS"/>
</dbReference>
<accession>A0AAV7F322</accession>
<dbReference type="GO" id="GO:0005886">
    <property type="term" value="C:plasma membrane"/>
    <property type="evidence" value="ECO:0007669"/>
    <property type="project" value="UniProtKB-SubCell"/>
</dbReference>
<evidence type="ECO:0000259" key="22">
    <source>
        <dbReference type="PROSITE" id="PS50927"/>
    </source>
</evidence>
<evidence type="ECO:0000256" key="6">
    <source>
        <dbReference type="ARBA" id="ARBA00022729"/>
    </source>
</evidence>
<dbReference type="Gene3D" id="3.50.4.10">
    <property type="entry name" value="Hepatocyte Growth Factor"/>
    <property type="match status" value="1"/>
</dbReference>
<dbReference type="PROSITE" id="PS00108">
    <property type="entry name" value="PROTEIN_KINASE_ST"/>
    <property type="match status" value="1"/>
</dbReference>
<comment type="catalytic activity">
    <reaction evidence="14 16">
        <text>L-threonyl-[protein] + ATP = O-phospho-L-threonyl-[protein] + ADP + H(+)</text>
        <dbReference type="Rhea" id="RHEA:46608"/>
        <dbReference type="Rhea" id="RHEA-COMP:11060"/>
        <dbReference type="Rhea" id="RHEA-COMP:11605"/>
        <dbReference type="ChEBI" id="CHEBI:15378"/>
        <dbReference type="ChEBI" id="CHEBI:30013"/>
        <dbReference type="ChEBI" id="CHEBI:30616"/>
        <dbReference type="ChEBI" id="CHEBI:61977"/>
        <dbReference type="ChEBI" id="CHEBI:456216"/>
        <dbReference type="EC" id="2.7.11.1"/>
    </reaction>
</comment>
<comment type="subcellular location">
    <subcellularLocation>
        <location evidence="1">Cell membrane</location>
        <topology evidence="1">Single-pass type I membrane protein</topology>
    </subcellularLocation>
</comment>
<dbReference type="Pfam" id="PF07714">
    <property type="entry name" value="PK_Tyr_Ser-Thr"/>
    <property type="match status" value="1"/>
</dbReference>